<dbReference type="AlphaFoldDB" id="A0A5D3KZ23"/>
<dbReference type="InterPro" id="IPR050789">
    <property type="entry name" value="Diverse_Enzym_Activities"/>
</dbReference>
<reference evidence="2 3" key="1">
    <citation type="submission" date="2019-08" db="EMBL/GenBank/DDBJ databases">
        <title>Bradyrhizobium hipponensis sp. nov., a rhizobium isolated from a Lupinus angustifolius root nodule in Tunisia.</title>
        <authorList>
            <person name="Off K."/>
            <person name="Rejili M."/>
            <person name="Mars M."/>
            <person name="Brachmann A."/>
            <person name="Marin M."/>
        </authorList>
    </citation>
    <scope>NUCLEOTIDE SEQUENCE [LARGE SCALE GENOMIC DNA]</scope>
    <source>
        <strain evidence="2 3">CTAW71</strain>
    </source>
</reference>
<gene>
    <name evidence="2" type="ORF">FXB40_04530</name>
</gene>
<dbReference type="Pfam" id="PF00144">
    <property type="entry name" value="Beta-lactamase"/>
    <property type="match status" value="1"/>
</dbReference>
<dbReference type="Gene3D" id="3.40.710.10">
    <property type="entry name" value="DD-peptidase/beta-lactamase superfamily"/>
    <property type="match status" value="1"/>
</dbReference>
<protein>
    <submittedName>
        <fullName evidence="2">Serine hydrolase</fullName>
    </submittedName>
</protein>
<dbReference type="PANTHER" id="PTHR43283:SF7">
    <property type="entry name" value="BETA-LACTAMASE-RELATED DOMAIN-CONTAINING PROTEIN"/>
    <property type="match status" value="1"/>
</dbReference>
<dbReference type="GO" id="GO:0016787">
    <property type="term" value="F:hydrolase activity"/>
    <property type="evidence" value="ECO:0007669"/>
    <property type="project" value="UniProtKB-KW"/>
</dbReference>
<dbReference type="SUPFAM" id="SSF56601">
    <property type="entry name" value="beta-lactamase/transpeptidase-like"/>
    <property type="match status" value="1"/>
</dbReference>
<keyword evidence="2" id="KW-0378">Hydrolase</keyword>
<evidence type="ECO:0000313" key="3">
    <source>
        <dbReference type="Proteomes" id="UP000324758"/>
    </source>
</evidence>
<sequence length="321" mass="35443">MTLPEAAGWSPNALAHVDAIADEIGTAALMIIERGAVVHRTGAVAHRFMCHSIRKSLLSALFGIYIAEGKIDLSSTLASLGIDDKEGLTDRERLASINSLLMARSGVFHPTGYETALMIARREARHSHGPGTFWCYNNWDFNALGTIFEQCAGLSLYEAFRDRIAIPCGMEDFRYGPDAKDGDYVELEKSIHRAYPFRLTARDLARFGLLYLRGGRWGSHQVVPKKWVKLSVQPYSDAGPAGAYGYMWWVVRDGIHFPATIMPPGYSAQGAGGHVMMVLPEQDLILVHRVDTDAGRVVSPLQLGRLFEAILTAKYDALYQA</sequence>
<dbReference type="InterPro" id="IPR001466">
    <property type="entry name" value="Beta-lactam-related"/>
</dbReference>
<keyword evidence="3" id="KW-1185">Reference proteome</keyword>
<evidence type="ECO:0000259" key="1">
    <source>
        <dbReference type="Pfam" id="PF00144"/>
    </source>
</evidence>
<comment type="caution">
    <text evidence="2">The sequence shown here is derived from an EMBL/GenBank/DDBJ whole genome shotgun (WGS) entry which is preliminary data.</text>
</comment>
<dbReference type="EMBL" id="VSSS01000010">
    <property type="protein sequence ID" value="TYL98857.1"/>
    <property type="molecule type" value="Genomic_DNA"/>
</dbReference>
<accession>A0A5D3KZ23</accession>
<organism evidence="2 3">
    <name type="scientific">Bradyrhizobium rifense</name>
    <dbReference type="NCBI Taxonomy" id="515499"/>
    <lineage>
        <taxon>Bacteria</taxon>
        <taxon>Pseudomonadati</taxon>
        <taxon>Pseudomonadota</taxon>
        <taxon>Alphaproteobacteria</taxon>
        <taxon>Hyphomicrobiales</taxon>
        <taxon>Nitrobacteraceae</taxon>
        <taxon>Bradyrhizobium</taxon>
    </lineage>
</organism>
<dbReference type="OrthoDB" id="9814204at2"/>
<dbReference type="InterPro" id="IPR012338">
    <property type="entry name" value="Beta-lactam/transpept-like"/>
</dbReference>
<dbReference type="Proteomes" id="UP000324758">
    <property type="component" value="Unassembled WGS sequence"/>
</dbReference>
<evidence type="ECO:0000313" key="2">
    <source>
        <dbReference type="EMBL" id="TYL98857.1"/>
    </source>
</evidence>
<dbReference type="PANTHER" id="PTHR43283">
    <property type="entry name" value="BETA-LACTAMASE-RELATED"/>
    <property type="match status" value="1"/>
</dbReference>
<name>A0A5D3KZ23_9BRAD</name>
<proteinExistence type="predicted"/>
<feature type="domain" description="Beta-lactamase-related" evidence="1">
    <location>
        <begin position="23"/>
        <end position="287"/>
    </location>
</feature>